<dbReference type="EMBL" id="MK522038">
    <property type="protein sequence ID" value="QOR60493.1"/>
    <property type="molecule type" value="Genomic_DNA"/>
</dbReference>
<accession>A0A7S6NYK7</accession>
<reference evidence="1" key="1">
    <citation type="submission" date="2019-02" db="EMBL/GenBank/DDBJ databases">
        <authorList>
            <person name="Bachy C."/>
            <person name="Yung C.-M."/>
            <person name="Roux S."/>
            <person name="Sullivan M.B."/>
            <person name="Worden A.Z."/>
        </authorList>
    </citation>
    <scope>NUCLEOTIDE SEQUENCE</scope>
    <source>
        <strain evidence="1">BII-V2</strain>
    </source>
</reference>
<protein>
    <submittedName>
        <fullName evidence="1">Uncharacterized protein</fullName>
    </submittedName>
</protein>
<proteinExistence type="predicted"/>
<sequence length="119" mass="13979">MTFPVEASVYEPMYEYNDKKYIRLTIPDKVRDYILALHINKADVILFPQKLDDPLEGNVLKVKVPFRYRRVMCNVDGDKPVQSLVKGDVVKTELQFNGVWNAHEHSGYSWVLKYIKFKN</sequence>
<name>A0A7S6NYK7_9PHYC</name>
<evidence type="ECO:0000313" key="1">
    <source>
        <dbReference type="EMBL" id="QOR60493.1"/>
    </source>
</evidence>
<organism evidence="1">
    <name type="scientific">Bathycoccus sp. RCC716 virus 2</name>
    <dbReference type="NCBI Taxonomy" id="2530039"/>
    <lineage>
        <taxon>Viruses</taxon>
        <taxon>Varidnaviria</taxon>
        <taxon>Bamfordvirae</taxon>
        <taxon>Nucleocytoviricota</taxon>
        <taxon>Megaviricetes</taxon>
        <taxon>Algavirales</taxon>
        <taxon>Phycodnaviridae</taxon>
        <taxon>Prasinovirus</taxon>
    </lineage>
</organism>